<evidence type="ECO:0000313" key="1">
    <source>
        <dbReference type="EMBL" id="WFR98399.1"/>
    </source>
</evidence>
<keyword evidence="1" id="KW-0614">Plasmid</keyword>
<dbReference type="Proteomes" id="UP000249499">
    <property type="component" value="Plasmid pTi1078"/>
</dbReference>
<dbReference type="AlphaFoldDB" id="A0AAF1K9Z0"/>
<proteinExistence type="predicted"/>
<keyword evidence="2" id="KW-1185">Reference proteome</keyword>
<dbReference type="KEGG" id="rtu:PR017_22055"/>
<organism evidence="1 2">
    <name type="scientific">Rhizobium tumorigenes</name>
    <dbReference type="NCBI Taxonomy" id="2041385"/>
    <lineage>
        <taxon>Bacteria</taxon>
        <taxon>Pseudomonadati</taxon>
        <taxon>Pseudomonadota</taxon>
        <taxon>Alphaproteobacteria</taxon>
        <taxon>Hyphomicrobiales</taxon>
        <taxon>Rhizobiaceae</taxon>
        <taxon>Rhizobium/Agrobacterium group</taxon>
        <taxon>Rhizobium</taxon>
    </lineage>
</organism>
<evidence type="ECO:0000313" key="2">
    <source>
        <dbReference type="Proteomes" id="UP000249499"/>
    </source>
</evidence>
<name>A0AAF1K9Z0_9HYPH</name>
<sequence length="81" mass="8282">MVSTPTGAALVMHGAGQLHESASGRAVVGVLASEKPAIDLDRGIDAVAVAATIGDPCPYFIPSHHAHAEDAVWLDPKEATI</sequence>
<accession>A0AAF1K9Z0</accession>
<reference evidence="2" key="2">
    <citation type="journal article" date="2023" name="MicrobiologyOpen">
        <title>Genomics of the tumorigenes clade of the family Rhizobiaceae and description of Rhizobium rhododendri sp. nov.</title>
        <authorList>
            <person name="Kuzmanovic N."/>
            <person name="diCenzo G.C."/>
            <person name="Bunk B."/>
            <person name="Sproeer C."/>
            <person name="Fruehling A."/>
            <person name="Neumann-Schaal M."/>
            <person name="Overmann J."/>
            <person name="Smalla K."/>
        </authorList>
    </citation>
    <scope>NUCLEOTIDE SEQUENCE [LARGE SCALE GENOMIC DNA]</scope>
    <source>
        <strain evidence="2">1078</strain>
        <plasmid evidence="2">pTi1078</plasmid>
    </source>
</reference>
<dbReference type="EMBL" id="CP117257">
    <property type="protein sequence ID" value="WFR98399.1"/>
    <property type="molecule type" value="Genomic_DNA"/>
</dbReference>
<protein>
    <submittedName>
        <fullName evidence="1">Uncharacterized protein</fullName>
    </submittedName>
</protein>
<geneLocation type="plasmid" evidence="1 2">
    <name>pTi1078</name>
</geneLocation>
<reference evidence="1 2" key="1">
    <citation type="journal article" date="2018" name="Sci. Rep.">
        <title>Rhizobium tumorigenes sp. nov., a novel plant tumorigenic bacterium isolated from cane gall tumors on thornless blackberry.</title>
        <authorList>
            <person name="Kuzmanovi N."/>
            <person name="Smalla K."/>
            <person name="Gronow S."/>
            <person name="PuBawska J."/>
        </authorList>
    </citation>
    <scope>NUCLEOTIDE SEQUENCE [LARGE SCALE GENOMIC DNA]</scope>
    <source>
        <strain evidence="1 2">1078</strain>
    </source>
</reference>
<gene>
    <name evidence="1" type="ORF">PR017_22055</name>
</gene>